<organism evidence="2 3">
    <name type="scientific">Gonapodya prolifera (strain JEL478)</name>
    <name type="common">Monoblepharis prolifera</name>
    <dbReference type="NCBI Taxonomy" id="1344416"/>
    <lineage>
        <taxon>Eukaryota</taxon>
        <taxon>Fungi</taxon>
        <taxon>Fungi incertae sedis</taxon>
        <taxon>Chytridiomycota</taxon>
        <taxon>Chytridiomycota incertae sedis</taxon>
        <taxon>Monoblepharidomycetes</taxon>
        <taxon>Monoblepharidales</taxon>
        <taxon>Gonapodyaceae</taxon>
        <taxon>Gonapodya</taxon>
    </lineage>
</organism>
<sequence length="210" mass="23562">MESLPLELLHRVFRLLPPATFYKVIPRLCHRFRFASRGAIPGCPGDTVGVCYEIEVRDDGAYNNALLPRRGQIEVVTLLGNYRVVKTVSSLQGSVSSVLTEFVALALSNEMLFSNTDREKIKSLVFNPEFEEYEDDLSVQFATHKAFPNLIELGALAVRFTSLNTHLNQPAEDALEGTAVRHLSRTHTYMHVYTRDLCGPLREPGVTQVI</sequence>
<dbReference type="Proteomes" id="UP000070544">
    <property type="component" value="Unassembled WGS sequence"/>
</dbReference>
<feature type="domain" description="F-box" evidence="1">
    <location>
        <begin position="1"/>
        <end position="33"/>
    </location>
</feature>
<dbReference type="EMBL" id="KQ965788">
    <property type="protein sequence ID" value="KXS12414.1"/>
    <property type="molecule type" value="Genomic_DNA"/>
</dbReference>
<evidence type="ECO:0000313" key="2">
    <source>
        <dbReference type="EMBL" id="KXS12414.1"/>
    </source>
</evidence>
<reference evidence="2 3" key="1">
    <citation type="journal article" date="2015" name="Genome Biol. Evol.">
        <title>Phylogenomic analyses indicate that early fungi evolved digesting cell walls of algal ancestors of land plants.</title>
        <authorList>
            <person name="Chang Y."/>
            <person name="Wang S."/>
            <person name="Sekimoto S."/>
            <person name="Aerts A.L."/>
            <person name="Choi C."/>
            <person name="Clum A."/>
            <person name="LaButti K.M."/>
            <person name="Lindquist E.A."/>
            <person name="Yee Ngan C."/>
            <person name="Ohm R.A."/>
            <person name="Salamov A.A."/>
            <person name="Grigoriev I.V."/>
            <person name="Spatafora J.W."/>
            <person name="Berbee M.L."/>
        </authorList>
    </citation>
    <scope>NUCLEOTIDE SEQUENCE [LARGE SCALE GENOMIC DNA]</scope>
    <source>
        <strain evidence="2 3">JEL478</strain>
    </source>
</reference>
<evidence type="ECO:0000259" key="1">
    <source>
        <dbReference type="PROSITE" id="PS50181"/>
    </source>
</evidence>
<proteinExistence type="predicted"/>
<accession>A0A139A6T6</accession>
<dbReference type="OrthoDB" id="2182683at2759"/>
<protein>
    <recommendedName>
        <fullName evidence="1">F-box domain-containing protein</fullName>
    </recommendedName>
</protein>
<dbReference type="PROSITE" id="PS50181">
    <property type="entry name" value="FBOX"/>
    <property type="match status" value="1"/>
</dbReference>
<keyword evidence="3" id="KW-1185">Reference proteome</keyword>
<evidence type="ECO:0000313" key="3">
    <source>
        <dbReference type="Proteomes" id="UP000070544"/>
    </source>
</evidence>
<dbReference type="InterPro" id="IPR001810">
    <property type="entry name" value="F-box_dom"/>
</dbReference>
<gene>
    <name evidence="2" type="ORF">M427DRAFT_72055</name>
</gene>
<dbReference type="AlphaFoldDB" id="A0A139A6T6"/>
<name>A0A139A6T6_GONPJ</name>